<evidence type="ECO:0000259" key="1">
    <source>
        <dbReference type="Pfam" id="PF12680"/>
    </source>
</evidence>
<organism evidence="2 3">
    <name type="scientific">Prauserella endophytica</name>
    <dbReference type="NCBI Taxonomy" id="1592324"/>
    <lineage>
        <taxon>Bacteria</taxon>
        <taxon>Bacillati</taxon>
        <taxon>Actinomycetota</taxon>
        <taxon>Actinomycetes</taxon>
        <taxon>Pseudonocardiales</taxon>
        <taxon>Pseudonocardiaceae</taxon>
        <taxon>Prauserella</taxon>
        <taxon>Prauserella coralliicola group</taxon>
    </lineage>
</organism>
<feature type="domain" description="SnoaL-like" evidence="1">
    <location>
        <begin position="8"/>
        <end position="106"/>
    </location>
</feature>
<dbReference type="EMBL" id="SWMS01000029">
    <property type="protein sequence ID" value="TKG61831.1"/>
    <property type="molecule type" value="Genomic_DNA"/>
</dbReference>
<name>A0ABY2RV21_9PSEU</name>
<reference evidence="2 3" key="1">
    <citation type="journal article" date="2015" name="Antonie Van Leeuwenhoek">
        <title>Prauserella endophytica sp. nov., an endophytic actinobacterium isolated from Tamarix taklamakanensis.</title>
        <authorList>
            <person name="Liu J.M."/>
            <person name="Habden X."/>
            <person name="Guo L."/>
            <person name="Tuo L."/>
            <person name="Jiang Z.K."/>
            <person name="Liu S.W."/>
            <person name="Liu X.F."/>
            <person name="Chen L."/>
            <person name="Li R.F."/>
            <person name="Zhang Y.Q."/>
            <person name="Sun C.H."/>
        </authorList>
    </citation>
    <scope>NUCLEOTIDE SEQUENCE [LARGE SCALE GENOMIC DNA]</scope>
    <source>
        <strain evidence="2 3">CGMCC 4.7182</strain>
    </source>
</reference>
<sequence length="128" mass="14111">MPDIDELARRYLGSWNERDPATRRALVGELWADDARYIDPIAVAEGRDAIDDVLATAQRRFPGMSYRMSGRPDVHHQLARLAWELAPPGGPAVIIGLAVLVTGQGRLRRVYGFLDPVPARNPSPGATR</sequence>
<gene>
    <name evidence="2" type="ORF">FCN18_32850</name>
</gene>
<protein>
    <submittedName>
        <fullName evidence="2">Nuclear transport factor 2 family protein</fullName>
    </submittedName>
</protein>
<evidence type="ECO:0000313" key="3">
    <source>
        <dbReference type="Proteomes" id="UP000309992"/>
    </source>
</evidence>
<evidence type="ECO:0000313" key="2">
    <source>
        <dbReference type="EMBL" id="TKG61831.1"/>
    </source>
</evidence>
<dbReference type="InterPro" id="IPR032710">
    <property type="entry name" value="NTF2-like_dom_sf"/>
</dbReference>
<dbReference type="Proteomes" id="UP000309992">
    <property type="component" value="Unassembled WGS sequence"/>
</dbReference>
<dbReference type="Pfam" id="PF12680">
    <property type="entry name" value="SnoaL_2"/>
    <property type="match status" value="1"/>
</dbReference>
<dbReference type="Gene3D" id="3.10.450.50">
    <property type="match status" value="1"/>
</dbReference>
<proteinExistence type="predicted"/>
<comment type="caution">
    <text evidence="2">The sequence shown here is derived from an EMBL/GenBank/DDBJ whole genome shotgun (WGS) entry which is preliminary data.</text>
</comment>
<dbReference type="SUPFAM" id="SSF54427">
    <property type="entry name" value="NTF2-like"/>
    <property type="match status" value="1"/>
</dbReference>
<dbReference type="InterPro" id="IPR037401">
    <property type="entry name" value="SnoaL-like"/>
</dbReference>
<keyword evidence="3" id="KW-1185">Reference proteome</keyword>
<dbReference type="RefSeq" id="WP_137096939.1">
    <property type="nucleotide sequence ID" value="NZ_SWMS01000029.1"/>
</dbReference>
<accession>A0ABY2RV21</accession>